<keyword evidence="10 15" id="KW-0560">Oxidoreductase</keyword>
<evidence type="ECO:0000256" key="7">
    <source>
        <dbReference type="ARBA" id="ARBA00022605"/>
    </source>
</evidence>
<comment type="subcellular location">
    <subcellularLocation>
        <location evidence="15">Cytoplasm</location>
    </subcellularLocation>
</comment>
<dbReference type="Pfam" id="PF00180">
    <property type="entry name" value="Iso_dh"/>
    <property type="match status" value="1"/>
</dbReference>
<sequence>MTRNHRIAVLAGDGIGPEVMREALKVLDAAGARFGFTLERTEALVGGAAIDAEGTPLPEATIAACDKADAILFGSVGGPKWDHLPHSQRPEAGALLPLRKRYKLFCNLRPARIFPGLSALSPLRADISEKGFDMVIVRELTGGIYFGTPKGRKGEGEDTTAYDTEVYSKREVRRIAVAAFEAARGRRKKVASVDKSNVLASSVLWRETVEEVARNYPDVELSHIYVDNATMQLIRDPAQFDIMLCSNMFGDILSDECAMITGSMGLLPSASIGEGGFGLYEPAGGSAPDIAGKGIANPVAQILSAAMMLRYSLGEKEAADAIEKAVLDALAAREVTTDLARAAGAQPLNTREMGDAIVRRIAEGA</sequence>
<evidence type="ECO:0000256" key="6">
    <source>
        <dbReference type="ARBA" id="ARBA00022430"/>
    </source>
</evidence>
<comment type="similarity">
    <text evidence="4 15">Belongs to the isocitrate and isopropylmalate dehydrogenases family. LeuB type 1 subfamily.</text>
</comment>
<comment type="pathway">
    <text evidence="3 15 16">Amino-acid biosynthesis; L-leucine biosynthesis; L-leucine from 3-methyl-2-oxobutanoate: step 3/4.</text>
</comment>
<dbReference type="SUPFAM" id="SSF53659">
    <property type="entry name" value="Isocitrate/Isopropylmalate dehydrogenase-like"/>
    <property type="match status" value="1"/>
</dbReference>
<dbReference type="PROSITE" id="PS00470">
    <property type="entry name" value="IDH_IMDH"/>
    <property type="match status" value="1"/>
</dbReference>
<keyword evidence="7 15" id="KW-0028">Amino-acid biosynthesis</keyword>
<evidence type="ECO:0000256" key="8">
    <source>
        <dbReference type="ARBA" id="ARBA00022723"/>
    </source>
</evidence>
<evidence type="ECO:0000256" key="11">
    <source>
        <dbReference type="ARBA" id="ARBA00023027"/>
    </source>
</evidence>
<evidence type="ECO:0000256" key="9">
    <source>
        <dbReference type="ARBA" id="ARBA00022842"/>
    </source>
</evidence>
<dbReference type="EC" id="1.1.1.85" evidence="15"/>
<feature type="site" description="Important for catalysis" evidence="15">
    <location>
        <position position="145"/>
    </location>
</feature>
<reference evidence="18 19" key="1">
    <citation type="submission" date="2019-10" db="EMBL/GenBank/DDBJ databases">
        <title>Genome diversity of Sutterella seckii.</title>
        <authorList>
            <person name="Chaplin A.V."/>
            <person name="Sokolova S.R."/>
            <person name="Mosin K.A."/>
            <person name="Ivanova E.L."/>
            <person name="Kochetkova T.O."/>
            <person name="Goltsov A.Y."/>
            <person name="Trofimov D.Y."/>
            <person name="Efimov B.A."/>
        </authorList>
    </citation>
    <scope>NUCLEOTIDE SEQUENCE [LARGE SCALE GENOMIC DNA]</scope>
    <source>
        <strain evidence="18 19">ASD393</strain>
    </source>
</reference>
<dbReference type="Proteomes" id="UP000430564">
    <property type="component" value="Unassembled WGS sequence"/>
</dbReference>
<evidence type="ECO:0000256" key="2">
    <source>
        <dbReference type="ARBA" id="ARBA00001936"/>
    </source>
</evidence>
<evidence type="ECO:0000256" key="1">
    <source>
        <dbReference type="ARBA" id="ARBA00000624"/>
    </source>
</evidence>
<accession>A0A6I1EV51</accession>
<feature type="domain" description="Isopropylmalate dehydrogenase-like" evidence="17">
    <location>
        <begin position="6"/>
        <end position="357"/>
    </location>
</feature>
<dbReference type="Gene3D" id="3.40.718.10">
    <property type="entry name" value="Isopropylmalate Dehydrogenase"/>
    <property type="match status" value="1"/>
</dbReference>
<evidence type="ECO:0000259" key="17">
    <source>
        <dbReference type="SMART" id="SM01329"/>
    </source>
</evidence>
<feature type="binding site" evidence="15">
    <location>
        <begin position="78"/>
        <end position="91"/>
    </location>
    <ligand>
        <name>NAD(+)</name>
        <dbReference type="ChEBI" id="CHEBI:57540"/>
    </ligand>
</feature>
<dbReference type="PANTHER" id="PTHR42979">
    <property type="entry name" value="3-ISOPROPYLMALATE DEHYDROGENASE"/>
    <property type="match status" value="1"/>
</dbReference>
<comment type="catalytic activity">
    <reaction evidence="1 15 16">
        <text>(2R,3S)-3-isopropylmalate + NAD(+) = 4-methyl-2-oxopentanoate + CO2 + NADH</text>
        <dbReference type="Rhea" id="RHEA:32271"/>
        <dbReference type="ChEBI" id="CHEBI:16526"/>
        <dbReference type="ChEBI" id="CHEBI:17865"/>
        <dbReference type="ChEBI" id="CHEBI:35121"/>
        <dbReference type="ChEBI" id="CHEBI:57540"/>
        <dbReference type="ChEBI" id="CHEBI:57945"/>
        <dbReference type="EC" id="1.1.1.85"/>
    </reaction>
</comment>
<dbReference type="UniPathway" id="UPA00048">
    <property type="reaction ID" value="UER00072"/>
</dbReference>
<dbReference type="SMART" id="SM01329">
    <property type="entry name" value="Iso_dh"/>
    <property type="match status" value="1"/>
</dbReference>
<dbReference type="RefSeq" id="WP_152157580.1">
    <property type="nucleotide sequence ID" value="NZ_WEHX01000005.1"/>
</dbReference>
<dbReference type="GO" id="GO:0003862">
    <property type="term" value="F:3-isopropylmalate dehydrogenase activity"/>
    <property type="evidence" value="ECO:0007669"/>
    <property type="project" value="UniProtKB-UniRule"/>
</dbReference>
<dbReference type="InterPro" id="IPR004429">
    <property type="entry name" value="Isopropylmalate_DH"/>
</dbReference>
<dbReference type="FunFam" id="3.40.718.10:FF:000004">
    <property type="entry name" value="3-isopropylmalate dehydrogenase"/>
    <property type="match status" value="1"/>
</dbReference>
<keyword evidence="15" id="KW-0963">Cytoplasm</keyword>
<comment type="cofactor">
    <cofactor evidence="2">
        <name>Mn(2+)</name>
        <dbReference type="ChEBI" id="CHEBI:29035"/>
    </cofactor>
</comment>
<keyword evidence="6 15" id="KW-0432">Leucine biosynthesis</keyword>
<evidence type="ECO:0000256" key="4">
    <source>
        <dbReference type="ARBA" id="ARBA00008319"/>
    </source>
</evidence>
<feature type="binding site" evidence="15">
    <location>
        <position position="251"/>
    </location>
    <ligand>
        <name>Mg(2+)</name>
        <dbReference type="ChEBI" id="CHEBI:18420"/>
    </ligand>
</feature>
<evidence type="ECO:0000256" key="13">
    <source>
        <dbReference type="ARBA" id="ARBA00023304"/>
    </source>
</evidence>
<evidence type="ECO:0000256" key="3">
    <source>
        <dbReference type="ARBA" id="ARBA00004762"/>
    </source>
</evidence>
<name>A0A6I1EV51_9BURK</name>
<evidence type="ECO:0000313" key="18">
    <source>
        <dbReference type="EMBL" id="KAB7662714.1"/>
    </source>
</evidence>
<keyword evidence="8 15" id="KW-0479">Metal-binding</keyword>
<dbReference type="PANTHER" id="PTHR42979:SF1">
    <property type="entry name" value="3-ISOPROPYLMALATE DEHYDROGENASE"/>
    <property type="match status" value="1"/>
</dbReference>
<evidence type="ECO:0000256" key="16">
    <source>
        <dbReference type="RuleBase" id="RU004445"/>
    </source>
</evidence>
<dbReference type="NCBIfam" id="TIGR00169">
    <property type="entry name" value="leuB"/>
    <property type="match status" value="1"/>
</dbReference>
<gene>
    <name evidence="15 18" type="primary">leuB</name>
    <name evidence="18" type="ORF">GBM95_02190</name>
</gene>
<feature type="binding site" evidence="15">
    <location>
        <position position="99"/>
    </location>
    <ligand>
        <name>substrate</name>
    </ligand>
</feature>
<dbReference type="OrthoDB" id="5289857at2"/>
<feature type="binding site" evidence="15">
    <location>
        <position position="109"/>
    </location>
    <ligand>
        <name>substrate</name>
    </ligand>
</feature>
<dbReference type="GO" id="GO:0005829">
    <property type="term" value="C:cytosol"/>
    <property type="evidence" value="ECO:0007669"/>
    <property type="project" value="TreeGrafter"/>
</dbReference>
<evidence type="ECO:0000256" key="10">
    <source>
        <dbReference type="ARBA" id="ARBA00023002"/>
    </source>
</evidence>
<keyword evidence="12 15" id="KW-0464">Manganese</keyword>
<dbReference type="HAMAP" id="MF_01033">
    <property type="entry name" value="LeuB_type1"/>
    <property type="match status" value="1"/>
</dbReference>
<evidence type="ECO:0000256" key="14">
    <source>
        <dbReference type="ARBA" id="ARBA00023577"/>
    </source>
</evidence>
<dbReference type="GO" id="GO:0009098">
    <property type="term" value="P:L-leucine biosynthetic process"/>
    <property type="evidence" value="ECO:0007669"/>
    <property type="project" value="UniProtKB-UniRule"/>
</dbReference>
<evidence type="ECO:0000313" key="19">
    <source>
        <dbReference type="Proteomes" id="UP000430564"/>
    </source>
</evidence>
<organism evidence="18 19">
    <name type="scientific">Sutterella seckii</name>
    <dbReference type="NCBI Taxonomy" id="1944635"/>
    <lineage>
        <taxon>Bacteria</taxon>
        <taxon>Pseudomonadati</taxon>
        <taxon>Pseudomonadota</taxon>
        <taxon>Betaproteobacteria</taxon>
        <taxon>Burkholderiales</taxon>
        <taxon>Sutterellaceae</taxon>
        <taxon>Sutterella</taxon>
    </lineage>
</organism>
<feature type="binding site" evidence="15">
    <location>
        <position position="227"/>
    </location>
    <ligand>
        <name>substrate</name>
    </ligand>
</feature>
<evidence type="ECO:0000256" key="15">
    <source>
        <dbReference type="HAMAP-Rule" id="MF_01033"/>
    </source>
</evidence>
<proteinExistence type="inferred from homology"/>
<feature type="site" description="Important for catalysis" evidence="15">
    <location>
        <position position="195"/>
    </location>
</feature>
<keyword evidence="13 15" id="KW-0100">Branched-chain amino acid biosynthesis</keyword>
<comment type="cofactor">
    <cofactor evidence="15 16">
        <name>Mg(2+)</name>
        <dbReference type="ChEBI" id="CHEBI:18420"/>
    </cofactor>
    <cofactor evidence="15 16">
        <name>Mn(2+)</name>
        <dbReference type="ChEBI" id="CHEBI:29035"/>
    </cofactor>
    <text evidence="15 16">Binds 1 Mg(2+) or Mn(2+) ion per subunit.</text>
</comment>
<evidence type="ECO:0000256" key="12">
    <source>
        <dbReference type="ARBA" id="ARBA00023211"/>
    </source>
</evidence>
<dbReference type="InterPro" id="IPR019818">
    <property type="entry name" value="IsoCit/isopropylmalate_DH_CS"/>
</dbReference>
<evidence type="ECO:0000256" key="5">
    <source>
        <dbReference type="ARBA" id="ARBA00011738"/>
    </source>
</evidence>
<comment type="caution">
    <text evidence="18">The sequence shown here is derived from an EMBL/GenBank/DDBJ whole genome shotgun (WGS) entry which is preliminary data.</text>
</comment>
<feature type="binding site" evidence="15">
    <location>
        <position position="255"/>
    </location>
    <ligand>
        <name>Mg(2+)</name>
        <dbReference type="ChEBI" id="CHEBI:18420"/>
    </ligand>
</feature>
<comment type="function">
    <text evidence="14 15 16">Catalyzes the oxidation of 3-carboxy-2-hydroxy-4-methylpentanoate (3-isopropylmalate) to 3-carboxy-4-methyl-2-oxopentanoate. The product decarboxylates to 4-methyl-2 oxopentanoate.</text>
</comment>
<dbReference type="GO" id="GO:0000287">
    <property type="term" value="F:magnesium ion binding"/>
    <property type="evidence" value="ECO:0007669"/>
    <property type="project" value="InterPro"/>
</dbReference>
<keyword evidence="9 15" id="KW-0460">Magnesium</keyword>
<feature type="binding site" evidence="15">
    <location>
        <begin position="285"/>
        <end position="297"/>
    </location>
    <ligand>
        <name>NAD(+)</name>
        <dbReference type="ChEBI" id="CHEBI:57540"/>
    </ligand>
</feature>
<dbReference type="AlphaFoldDB" id="A0A6I1EV51"/>
<feature type="binding site" evidence="15">
    <location>
        <position position="227"/>
    </location>
    <ligand>
        <name>Mg(2+)</name>
        <dbReference type="ChEBI" id="CHEBI:18420"/>
    </ligand>
</feature>
<dbReference type="EMBL" id="WEHX01000005">
    <property type="protein sequence ID" value="KAB7662714.1"/>
    <property type="molecule type" value="Genomic_DNA"/>
</dbReference>
<dbReference type="InterPro" id="IPR024084">
    <property type="entry name" value="IsoPropMal-DH-like_dom"/>
</dbReference>
<keyword evidence="11 15" id="KW-0520">NAD</keyword>
<dbReference type="GO" id="GO:0051287">
    <property type="term" value="F:NAD binding"/>
    <property type="evidence" value="ECO:0007669"/>
    <property type="project" value="InterPro"/>
</dbReference>
<protein>
    <recommendedName>
        <fullName evidence="15">3-isopropylmalate dehydrogenase</fullName>
        <ecNumber evidence="15">1.1.1.85</ecNumber>
    </recommendedName>
    <alternativeName>
        <fullName evidence="15">3-IPM-DH</fullName>
    </alternativeName>
    <alternativeName>
        <fullName evidence="15">Beta-IPM dehydrogenase</fullName>
        <shortName evidence="15">IMDH</shortName>
    </alternativeName>
</protein>
<comment type="subunit">
    <text evidence="5 15 16">Homodimer.</text>
</comment>
<feature type="binding site" evidence="15">
    <location>
        <position position="138"/>
    </location>
    <ligand>
        <name>substrate</name>
    </ligand>
</feature>